<protein>
    <submittedName>
        <fullName evidence="2">Uncharacterized protein</fullName>
    </submittedName>
</protein>
<sequence length="175" mass="20684">MVKHRRGKHRLESKKSNNAFNRYAPPNLASGSRGQTSNINTSLSPIPESAETPSSNQASYRLWFDTLSRNFDLAVYRDFHRNVLEDLYTRRDTYGFDLLLDYYENAVYGPAHIDDEVLVDLADFDKNKQYSIFARVTQMLEMAYKNRAMEQTNFIRLRRFRIKAKKRNYRFKHGL</sequence>
<dbReference type="Proteomes" id="UP001149074">
    <property type="component" value="Unassembled WGS sequence"/>
</dbReference>
<reference evidence="2" key="1">
    <citation type="submission" date="2022-11" db="EMBL/GenBank/DDBJ databases">
        <authorList>
            <person name="Petersen C."/>
        </authorList>
    </citation>
    <scope>NUCLEOTIDE SEQUENCE</scope>
    <source>
        <strain evidence="2">IBT 30761</strain>
    </source>
</reference>
<organism evidence="2 3">
    <name type="scientific">Penicillium argentinense</name>
    <dbReference type="NCBI Taxonomy" id="1131581"/>
    <lineage>
        <taxon>Eukaryota</taxon>
        <taxon>Fungi</taxon>
        <taxon>Dikarya</taxon>
        <taxon>Ascomycota</taxon>
        <taxon>Pezizomycotina</taxon>
        <taxon>Eurotiomycetes</taxon>
        <taxon>Eurotiomycetidae</taxon>
        <taxon>Eurotiales</taxon>
        <taxon>Aspergillaceae</taxon>
        <taxon>Penicillium</taxon>
    </lineage>
</organism>
<evidence type="ECO:0000256" key="1">
    <source>
        <dbReference type="SAM" id="MobiDB-lite"/>
    </source>
</evidence>
<dbReference type="AlphaFoldDB" id="A0A9W9FEZ1"/>
<dbReference type="GeneID" id="81357467"/>
<feature type="compositionally biased region" description="Polar residues" evidence="1">
    <location>
        <begin position="29"/>
        <end position="44"/>
    </location>
</feature>
<feature type="compositionally biased region" description="Basic residues" evidence="1">
    <location>
        <begin position="1"/>
        <end position="12"/>
    </location>
</feature>
<gene>
    <name evidence="2" type="ORF">N7532_005994</name>
</gene>
<reference evidence="2" key="2">
    <citation type="journal article" date="2023" name="IMA Fungus">
        <title>Comparative genomic study of the Penicillium genus elucidates a diverse pangenome and 15 lateral gene transfer events.</title>
        <authorList>
            <person name="Petersen C."/>
            <person name="Sorensen T."/>
            <person name="Nielsen M.R."/>
            <person name="Sondergaard T.E."/>
            <person name="Sorensen J.L."/>
            <person name="Fitzpatrick D.A."/>
            <person name="Frisvad J.C."/>
            <person name="Nielsen K.L."/>
        </authorList>
    </citation>
    <scope>NUCLEOTIDE SEQUENCE</scope>
    <source>
        <strain evidence="2">IBT 30761</strain>
    </source>
</reference>
<keyword evidence="3" id="KW-1185">Reference proteome</keyword>
<accession>A0A9W9FEZ1</accession>
<proteinExistence type="predicted"/>
<dbReference type="EMBL" id="JAPQKI010000005">
    <property type="protein sequence ID" value="KAJ5098993.1"/>
    <property type="molecule type" value="Genomic_DNA"/>
</dbReference>
<dbReference type="RefSeq" id="XP_056474647.1">
    <property type="nucleotide sequence ID" value="XM_056618488.1"/>
</dbReference>
<feature type="region of interest" description="Disordered" evidence="1">
    <location>
        <begin position="1"/>
        <end position="54"/>
    </location>
</feature>
<evidence type="ECO:0000313" key="3">
    <source>
        <dbReference type="Proteomes" id="UP001149074"/>
    </source>
</evidence>
<comment type="caution">
    <text evidence="2">The sequence shown here is derived from an EMBL/GenBank/DDBJ whole genome shotgun (WGS) entry which is preliminary data.</text>
</comment>
<name>A0A9W9FEZ1_9EURO</name>
<evidence type="ECO:0000313" key="2">
    <source>
        <dbReference type="EMBL" id="KAJ5098993.1"/>
    </source>
</evidence>